<dbReference type="PANTHER" id="PTHR16305">
    <property type="entry name" value="TESTICULAR SOLUBLE ADENYLYL CYCLASE"/>
    <property type="match status" value="1"/>
</dbReference>
<sequence>MIGGVPPSDPVPFVARQDQLDRFAAAVERAREGEPGILLVGGDAGVGKTRMLSQAARAAESAGARVVVAHCVDLGEVGIPYLPFAEAVDQLARSSDAVRAVVFDRPALARALGGTPPTTSTGDAGERGQVLEGFAAALAAGSSAEAPLVVVVEDLHWADPSSRDLVRFLVARLRSEHLLLVMSYRTDDMHRRHPVRSLLAELHRHARVEQADLRPFSPDELRDFTTAVLGRPMSDADLAEVLRRSEGNAYYAEELVEAGALGGSMPWSLADVLHARIEQLAPATQRLVQVASVSGRTVSHELVSQVVTATEGQQTADLTASLREAVAHHVLVVEGDTLAFRHALLAEAVYGDLLPGERVSLHKAYLTAFLARPELGPAAQAAHHALVAHEIPQALALSHRAARAAGRVYAHAEEQRHLEQVLALWDAVDDPGALVGLDVVDVLLETASAASLAGAPARALQLATDGVERAADDPVRQAGLRHRLARYLLAVDDVPAALDQTGQALDVLGEGPATHDLAWTLAAHARSALSDDLDDLARESASRAVTLACELGTPDVEADALTTLAVLEVADVERSEELLLAARERAVAADDLVSELRCWFNLASNRFYAGHLDQAQAIVTDGTARAAATGATWSVYGAELRYLGEVVRYLRGDLAPPSTPGAPIPAGASPTHVAVRLYAALARGDAGVVDLGLSLRPEWDRDQQVALVAGGCTVDALTQDGRPEEAVALATELVAYLSRTWSTHFLGSIWLAALALAALSDQAAAARTAGRSTTELVERGDQLRDAAVTAAERGRPRGGSLGPEGRAWLARVHAEHSRLTGENDPALWEAAARAFDFGYRYESARTRWRWAEALLDHDDREKARAVAAEALDEASATGALPLVEALHGLSRRARLGLHGERAGTGSVLTERETAVLLLVAEGLSNRQIGERLFISTKTVSVHVSNVLAKLGVSGRAEAVSVAHRRGLLGGDSGVG</sequence>
<keyword evidence="2" id="KW-0067">ATP-binding</keyword>
<evidence type="ECO:0000313" key="5">
    <source>
        <dbReference type="Proteomes" id="UP000561011"/>
    </source>
</evidence>
<evidence type="ECO:0000259" key="3">
    <source>
        <dbReference type="PROSITE" id="PS50043"/>
    </source>
</evidence>
<dbReference type="PRINTS" id="PR00038">
    <property type="entry name" value="HTHLUXR"/>
</dbReference>
<evidence type="ECO:0000256" key="2">
    <source>
        <dbReference type="ARBA" id="ARBA00022840"/>
    </source>
</evidence>
<dbReference type="SUPFAM" id="SSF46894">
    <property type="entry name" value="C-terminal effector domain of the bipartite response regulators"/>
    <property type="match status" value="1"/>
</dbReference>
<proteinExistence type="predicted"/>
<dbReference type="InterPro" id="IPR036388">
    <property type="entry name" value="WH-like_DNA-bd_sf"/>
</dbReference>
<dbReference type="PROSITE" id="PS00622">
    <property type="entry name" value="HTH_LUXR_1"/>
    <property type="match status" value="1"/>
</dbReference>
<dbReference type="Gene3D" id="1.10.10.10">
    <property type="entry name" value="Winged helix-like DNA-binding domain superfamily/Winged helix DNA-binding domain"/>
    <property type="match status" value="1"/>
</dbReference>
<accession>A0A853EYW0</accession>
<dbReference type="AlphaFoldDB" id="A0A853EYW0"/>
<dbReference type="InterPro" id="IPR000792">
    <property type="entry name" value="Tscrpt_reg_LuxR_C"/>
</dbReference>
<dbReference type="PANTHER" id="PTHR16305:SF35">
    <property type="entry name" value="TRANSCRIPTIONAL ACTIVATOR DOMAIN"/>
    <property type="match status" value="1"/>
</dbReference>
<dbReference type="GO" id="GO:0003677">
    <property type="term" value="F:DNA binding"/>
    <property type="evidence" value="ECO:0007669"/>
    <property type="project" value="InterPro"/>
</dbReference>
<protein>
    <submittedName>
        <fullName evidence="4">AAA family ATPase</fullName>
    </submittedName>
</protein>
<evidence type="ECO:0000256" key="1">
    <source>
        <dbReference type="ARBA" id="ARBA00022741"/>
    </source>
</evidence>
<dbReference type="CDD" id="cd06170">
    <property type="entry name" value="LuxR_C_like"/>
    <property type="match status" value="1"/>
</dbReference>
<dbReference type="Pfam" id="PF00196">
    <property type="entry name" value="GerE"/>
    <property type="match status" value="1"/>
</dbReference>
<keyword evidence="1" id="KW-0547">Nucleotide-binding</keyword>
<dbReference type="EMBL" id="JACBYE010000043">
    <property type="protein sequence ID" value="NYS94782.1"/>
    <property type="molecule type" value="Genomic_DNA"/>
</dbReference>
<dbReference type="PROSITE" id="PS50043">
    <property type="entry name" value="HTH_LUXR_2"/>
    <property type="match status" value="1"/>
</dbReference>
<evidence type="ECO:0000313" key="4">
    <source>
        <dbReference type="EMBL" id="NYS94782.1"/>
    </source>
</evidence>
<dbReference type="GO" id="GO:0005737">
    <property type="term" value="C:cytoplasm"/>
    <property type="evidence" value="ECO:0007669"/>
    <property type="project" value="TreeGrafter"/>
</dbReference>
<gene>
    <name evidence="4" type="ORF">HZZ10_14780</name>
</gene>
<dbReference type="InterPro" id="IPR016032">
    <property type="entry name" value="Sig_transdc_resp-reg_C-effctor"/>
</dbReference>
<keyword evidence="5" id="KW-1185">Reference proteome</keyword>
<dbReference type="Pfam" id="PF13191">
    <property type="entry name" value="AAA_16"/>
    <property type="match status" value="1"/>
</dbReference>
<dbReference type="GO" id="GO:0004016">
    <property type="term" value="F:adenylate cyclase activity"/>
    <property type="evidence" value="ECO:0007669"/>
    <property type="project" value="TreeGrafter"/>
</dbReference>
<dbReference type="GO" id="GO:0006355">
    <property type="term" value="P:regulation of DNA-templated transcription"/>
    <property type="evidence" value="ECO:0007669"/>
    <property type="project" value="InterPro"/>
</dbReference>
<feature type="domain" description="HTH luxR-type" evidence="3">
    <location>
        <begin position="901"/>
        <end position="966"/>
    </location>
</feature>
<dbReference type="Proteomes" id="UP000561011">
    <property type="component" value="Unassembled WGS sequence"/>
</dbReference>
<dbReference type="SMART" id="SM00421">
    <property type="entry name" value="HTH_LUXR"/>
    <property type="match status" value="1"/>
</dbReference>
<name>A0A853EYW0_9MICO</name>
<dbReference type="InterPro" id="IPR027417">
    <property type="entry name" value="P-loop_NTPase"/>
</dbReference>
<dbReference type="SUPFAM" id="SSF52540">
    <property type="entry name" value="P-loop containing nucleoside triphosphate hydrolases"/>
    <property type="match status" value="1"/>
</dbReference>
<dbReference type="InterPro" id="IPR041664">
    <property type="entry name" value="AAA_16"/>
</dbReference>
<organism evidence="4 5">
    <name type="scientific">Sanguibacter inulinus</name>
    <dbReference type="NCBI Taxonomy" id="60922"/>
    <lineage>
        <taxon>Bacteria</taxon>
        <taxon>Bacillati</taxon>
        <taxon>Actinomycetota</taxon>
        <taxon>Actinomycetes</taxon>
        <taxon>Micrococcales</taxon>
        <taxon>Sanguibacteraceae</taxon>
        <taxon>Sanguibacter</taxon>
    </lineage>
</organism>
<reference evidence="4 5" key="1">
    <citation type="submission" date="2020-07" db="EMBL/GenBank/DDBJ databases">
        <title>MOT database genomes.</title>
        <authorList>
            <person name="Joseph S."/>
            <person name="Aduse-Opoku J."/>
            <person name="Hashim A."/>
            <person name="Wade W."/>
            <person name="Curtis M."/>
        </authorList>
    </citation>
    <scope>NUCLEOTIDE SEQUENCE [LARGE SCALE GENOMIC DNA]</scope>
    <source>
        <strain evidence="4 5">DSM 100099</strain>
    </source>
</reference>
<dbReference type="GO" id="GO:0005524">
    <property type="term" value="F:ATP binding"/>
    <property type="evidence" value="ECO:0007669"/>
    <property type="project" value="UniProtKB-KW"/>
</dbReference>
<dbReference type="SUPFAM" id="SSF48452">
    <property type="entry name" value="TPR-like"/>
    <property type="match status" value="1"/>
</dbReference>
<comment type="caution">
    <text evidence="4">The sequence shown here is derived from an EMBL/GenBank/DDBJ whole genome shotgun (WGS) entry which is preliminary data.</text>
</comment>
<dbReference type="InterPro" id="IPR011990">
    <property type="entry name" value="TPR-like_helical_dom_sf"/>
</dbReference>